<evidence type="ECO:0000259" key="5">
    <source>
        <dbReference type="Pfam" id="PF12770"/>
    </source>
</evidence>
<dbReference type="InterPro" id="IPR019734">
    <property type="entry name" value="TPR_rpt"/>
</dbReference>
<dbReference type="InterPro" id="IPR024983">
    <property type="entry name" value="CHAT_dom"/>
</dbReference>
<proteinExistence type="predicted"/>
<feature type="coiled-coil region" evidence="3">
    <location>
        <begin position="513"/>
        <end position="569"/>
    </location>
</feature>
<sequence>MKTLKTYLSLLLMLLVLGAHAQTKYDKLLEKADDAYEVGDYEDARSEIDKIKKKSTKKLGPNNDFMPIAYIKEAKYDVALGFLSGIEQNVTKGLELSTSINGDKSEVHALLLKEATEVMIQYGHLVAAKRYLDDARSILEGAGMDEDLEASLDVLESQIYVGRGYYNEALALIDKRMPFYLRRALNEDGRRWMVRERKRDLARMMIHKGNAYRKMGNYLSADSSFVYADEWIKKNLGKADILYSENQFWNTYLLEENGLEIGAVVDLYEKAFTHTIRKYSRSHYVTVMIQERLIKSYIKNGNRGKLKAEEEQFRKTIKQDYGNKSMYSLMLKTLEYDVLMGGKDVGLENKVDKILNVESLIPQYHPKRIELLTFANKIAIINGRNDNSHIYLNKILDIKEVLYGTESPEYNLSKVHLANYYVDYTENFDEALEIYENSWAKIVEPQITEGHLDYVDVLDHQALFYEENDQYDKAQEILDIALEACRRKYDDQDPEYALELDKIANLQFKIGLYSEAEDNIEIAMEILENSDTEFAESYYAQSLITHATLLAIKGEYDDAEDNINESERLKKHGVRTVETSGIEVEDELAEVFLDIGRYREAQKLIKKDLEKKRARYGANSRHLNDPLVLFSRSEMILGHYNEAEQAAQQANKIATDIFGTESSKVTPSLMALAKINTLVGDYETAIDILEKVIDIREEQFGYTHIDVARAVSELALVKFYNNEPTEEVEELFLRAEKIIGRKLGASNPTYANILKNLAVVYIADARYNEAMTFLDEAQAIWSKKIGARNNINAASILMLKGDVNYSKHDYGVAEGYYEDAKKLYEKFFNSNHPEYVKVLSKLSKTYFMEGDVKKSQESIEEVLGNYSAFIKEYFPALSEREKAKFWNTIKSDYEFYSTLVINYNRKNDEMIGNLYNNALLTKALLLSSSIKIRQRILTSNDEELKAIYQDWEAKKDLLTKVLSMSTDQLLQAGIDGQALLGEVEDLEKQLSEKSEDFSSGFDKKVVTWDEVKNALGPDEVALEMIRFRVFDHEFSEDSVMYAVLYLKNEGKKSAPGLILLKNGKDLETKYLKYYRNSIRYRVDDPKSYENFWKPIQDVVGNPGKIYLSADGVYNQINLEAIKLADGTYVLDRSNIILISNTKDLYLDQVTTQLTQQANTATMFGDPKYYVATTPGEWTGRAEMRGGNPEVVGRLYGTAEEIEGLKDKLRSDGWITEDFLQDEATEQAVKDMDNPRIFHIATHGFFQPDADLSAEDIAMNENAAAQNPLLKTGLLMAGAGDILNETTSNFNIDDGVLTAYEAMNLNLDKTDLVVLSACETGLGEIEAGEGVYGLQRAFLVAGARTIIMSLFKVSDEATQKLMNKFYEKWLETGDKRSSFILAKQEIRDEYKDPIFWGPFIMIGLD</sequence>
<evidence type="ECO:0000256" key="2">
    <source>
        <dbReference type="ARBA" id="ARBA00022803"/>
    </source>
</evidence>
<keyword evidence="2" id="KW-0802">TPR repeat</keyword>
<feature type="chain" id="PRO_5046585998" evidence="4">
    <location>
        <begin position="22"/>
        <end position="1404"/>
    </location>
</feature>
<dbReference type="Proteomes" id="UP001300692">
    <property type="component" value="Unassembled WGS sequence"/>
</dbReference>
<dbReference type="PANTHER" id="PTHR45641:SF19">
    <property type="entry name" value="NEPHROCYSTIN-3"/>
    <property type="match status" value="1"/>
</dbReference>
<evidence type="ECO:0000313" key="7">
    <source>
        <dbReference type="Proteomes" id="UP001300692"/>
    </source>
</evidence>
<name>A0ABT3CPE0_9BACT</name>
<protein>
    <submittedName>
        <fullName evidence="6">CHAT domain-containing protein</fullName>
    </submittedName>
</protein>
<keyword evidence="1" id="KW-0677">Repeat</keyword>
<keyword evidence="3" id="KW-0175">Coiled coil</keyword>
<evidence type="ECO:0000313" key="6">
    <source>
        <dbReference type="EMBL" id="MCV9385477.1"/>
    </source>
</evidence>
<organism evidence="6 7">
    <name type="scientific">Reichenbachiella ulvae</name>
    <dbReference type="NCBI Taxonomy" id="2980104"/>
    <lineage>
        <taxon>Bacteria</taxon>
        <taxon>Pseudomonadati</taxon>
        <taxon>Bacteroidota</taxon>
        <taxon>Cytophagia</taxon>
        <taxon>Cytophagales</taxon>
        <taxon>Reichenbachiellaceae</taxon>
        <taxon>Reichenbachiella</taxon>
    </lineage>
</organism>
<reference evidence="6 7" key="1">
    <citation type="submission" date="2022-10" db="EMBL/GenBank/DDBJ databases">
        <title>Comparative genomics and taxonomic characterization of three novel marine species of genus Reichenbachiella exhibiting antioxidant and polysaccharide degradation activities.</title>
        <authorList>
            <person name="Muhammad N."/>
            <person name="Lee Y.-J."/>
            <person name="Ko J."/>
            <person name="Kim S.-G."/>
        </authorList>
    </citation>
    <scope>NUCLEOTIDE SEQUENCE [LARGE SCALE GENOMIC DNA]</scope>
    <source>
        <strain evidence="6 7">ABR2-5</strain>
    </source>
</reference>
<dbReference type="EMBL" id="JAOYOD010000001">
    <property type="protein sequence ID" value="MCV9385477.1"/>
    <property type="molecule type" value="Genomic_DNA"/>
</dbReference>
<dbReference type="InterPro" id="IPR011990">
    <property type="entry name" value="TPR-like_helical_dom_sf"/>
</dbReference>
<dbReference type="Gene3D" id="1.25.40.10">
    <property type="entry name" value="Tetratricopeptide repeat domain"/>
    <property type="match status" value="4"/>
</dbReference>
<comment type="caution">
    <text evidence="6">The sequence shown here is derived from an EMBL/GenBank/DDBJ whole genome shotgun (WGS) entry which is preliminary data.</text>
</comment>
<accession>A0ABT3CPE0</accession>
<gene>
    <name evidence="6" type="ORF">N7U62_02325</name>
</gene>
<dbReference type="PANTHER" id="PTHR45641">
    <property type="entry name" value="TETRATRICOPEPTIDE REPEAT PROTEIN (AFU_ORTHOLOGUE AFUA_6G03870)"/>
    <property type="match status" value="1"/>
</dbReference>
<dbReference type="Pfam" id="PF12770">
    <property type="entry name" value="CHAT"/>
    <property type="match status" value="1"/>
</dbReference>
<evidence type="ECO:0000256" key="4">
    <source>
        <dbReference type="SAM" id="SignalP"/>
    </source>
</evidence>
<keyword evidence="4" id="KW-0732">Signal</keyword>
<evidence type="ECO:0000256" key="1">
    <source>
        <dbReference type="ARBA" id="ARBA00022737"/>
    </source>
</evidence>
<feature type="signal peptide" evidence="4">
    <location>
        <begin position="1"/>
        <end position="21"/>
    </location>
</feature>
<evidence type="ECO:0000256" key="3">
    <source>
        <dbReference type="SAM" id="Coils"/>
    </source>
</evidence>
<dbReference type="RefSeq" id="WP_264136266.1">
    <property type="nucleotide sequence ID" value="NZ_JAOYOD010000001.1"/>
</dbReference>
<dbReference type="SMART" id="SM00028">
    <property type="entry name" value="TPR"/>
    <property type="match status" value="8"/>
</dbReference>
<feature type="domain" description="CHAT" evidence="5">
    <location>
        <begin position="1090"/>
        <end position="1402"/>
    </location>
</feature>
<dbReference type="SUPFAM" id="SSF48452">
    <property type="entry name" value="TPR-like"/>
    <property type="match status" value="4"/>
</dbReference>
<keyword evidence="7" id="KW-1185">Reference proteome</keyword>